<dbReference type="RefSeq" id="WP_074789414.1">
    <property type="nucleotide sequence ID" value="NZ_FNZX01000005.1"/>
</dbReference>
<feature type="transmembrane region" description="Helical" evidence="8">
    <location>
        <begin position="163"/>
        <end position="181"/>
    </location>
</feature>
<name>A0A1H7GRS3_9FIRM</name>
<proteinExistence type="predicted"/>
<evidence type="ECO:0000256" key="3">
    <source>
        <dbReference type="ARBA" id="ARBA00022475"/>
    </source>
</evidence>
<evidence type="ECO:0000313" key="10">
    <source>
        <dbReference type="EMBL" id="SEK40853.1"/>
    </source>
</evidence>
<feature type="domain" description="Sulfatase N-terminal" evidence="9">
    <location>
        <begin position="284"/>
        <end position="555"/>
    </location>
</feature>
<evidence type="ECO:0000256" key="5">
    <source>
        <dbReference type="ARBA" id="ARBA00022989"/>
    </source>
</evidence>
<comment type="pathway">
    <text evidence="2">Cell wall biogenesis; lipoteichoic acid biosynthesis.</text>
</comment>
<accession>A0A1H7GRS3</accession>
<evidence type="ECO:0000256" key="7">
    <source>
        <dbReference type="SAM" id="MobiDB-lite"/>
    </source>
</evidence>
<keyword evidence="4 8" id="KW-0812">Transmembrane</keyword>
<evidence type="ECO:0000313" key="11">
    <source>
        <dbReference type="Proteomes" id="UP000182321"/>
    </source>
</evidence>
<gene>
    <name evidence="10" type="ORF">SAMN02910377_00768</name>
</gene>
<dbReference type="InterPro" id="IPR017850">
    <property type="entry name" value="Alkaline_phosphatase_core_sf"/>
</dbReference>
<dbReference type="CDD" id="cd16015">
    <property type="entry name" value="LTA_synthase"/>
    <property type="match status" value="1"/>
</dbReference>
<organism evidence="10 11">
    <name type="scientific">Pseudobutyrivibrio ruminis</name>
    <dbReference type="NCBI Taxonomy" id="46206"/>
    <lineage>
        <taxon>Bacteria</taxon>
        <taxon>Bacillati</taxon>
        <taxon>Bacillota</taxon>
        <taxon>Clostridia</taxon>
        <taxon>Lachnospirales</taxon>
        <taxon>Lachnospiraceae</taxon>
        <taxon>Pseudobutyrivibrio</taxon>
    </lineage>
</organism>
<keyword evidence="3" id="KW-1003">Cell membrane</keyword>
<comment type="subcellular location">
    <subcellularLocation>
        <location evidence="1">Cell membrane</location>
        <topology evidence="1">Multi-pass membrane protein</topology>
    </subcellularLocation>
</comment>
<evidence type="ECO:0000256" key="2">
    <source>
        <dbReference type="ARBA" id="ARBA00004936"/>
    </source>
</evidence>
<protein>
    <submittedName>
        <fullName evidence="10">Phosphoglycerol transferase MdoB</fullName>
    </submittedName>
</protein>
<feature type="transmembrane region" description="Helical" evidence="8">
    <location>
        <begin position="112"/>
        <end position="132"/>
    </location>
</feature>
<dbReference type="PANTHER" id="PTHR47371:SF3">
    <property type="entry name" value="PHOSPHOGLYCEROL TRANSFERASE I"/>
    <property type="match status" value="1"/>
</dbReference>
<keyword evidence="6 8" id="KW-0472">Membrane</keyword>
<feature type="transmembrane region" description="Helical" evidence="8">
    <location>
        <begin position="89"/>
        <end position="105"/>
    </location>
</feature>
<dbReference type="PANTHER" id="PTHR47371">
    <property type="entry name" value="LIPOTEICHOIC ACID SYNTHASE"/>
    <property type="match status" value="1"/>
</dbReference>
<feature type="compositionally biased region" description="Acidic residues" evidence="7">
    <location>
        <begin position="710"/>
        <end position="730"/>
    </location>
</feature>
<evidence type="ECO:0000256" key="8">
    <source>
        <dbReference type="SAM" id="Phobius"/>
    </source>
</evidence>
<keyword evidence="10" id="KW-0808">Transferase</keyword>
<dbReference type="Proteomes" id="UP000182321">
    <property type="component" value="Unassembled WGS sequence"/>
</dbReference>
<evidence type="ECO:0000259" key="9">
    <source>
        <dbReference type="Pfam" id="PF00884"/>
    </source>
</evidence>
<dbReference type="Pfam" id="PF00884">
    <property type="entry name" value="Sulfatase"/>
    <property type="match status" value="1"/>
</dbReference>
<feature type="transmembrane region" description="Helical" evidence="8">
    <location>
        <begin position="51"/>
        <end position="69"/>
    </location>
</feature>
<dbReference type="AlphaFoldDB" id="A0A1H7GRS3"/>
<dbReference type="Gene3D" id="3.40.720.10">
    <property type="entry name" value="Alkaline Phosphatase, subunit A"/>
    <property type="match status" value="1"/>
</dbReference>
<feature type="region of interest" description="Disordered" evidence="7">
    <location>
        <begin position="708"/>
        <end position="730"/>
    </location>
</feature>
<dbReference type="GO" id="GO:0016740">
    <property type="term" value="F:transferase activity"/>
    <property type="evidence" value="ECO:0007669"/>
    <property type="project" value="UniProtKB-KW"/>
</dbReference>
<keyword evidence="11" id="KW-1185">Reference proteome</keyword>
<sequence>MKRFFSKIKSGFVWLGKNIKKPFIKLANSKAVQSYLGSKFHKTWLMLWDKYSFWMHIPLSMLLIFVMEWMSRHSFTEAWGFVVNHTGPYLFNSYCIFVALSIVFLSKRRGWWRVFISMIFIILGIINCVILLNRVSPFGYTDLYMISDLLTMQDSNYFSPQEAMIAITALVIYIIIMIIYLKNGKKKQNGKPFWQRLILVVALWVSLYPSTLLLRNSGIMTSYFGNLAQGYLDYGYLYGFSTSVLDRGMNRPFGYSKSKIESIVDEDSAYVSTLEIPSEDDSQPNIVVILLESFYDVSEADFIETSEDPIPYIHYLEQNYSTGHCIVPVVGAGTCNSEFEVLTGLSCNFFGPGEYPQKTILKETDVESYADVLSEDGYSTHVVHNNGGNFYSRANAFSMMGFDTFTSKELLDITDYTPLGNWPTDDILIDGTLDAMNSTPESDFVYTITVEGHGAYPTYQVEEDPAIKVNAVGKTEEENWAWEYYINRIYNVDDFVKQYIEALDARGEDTLVIMFGDHLPTMGLTNDEVATGDLYQTKYFTWNNFGMEKIDEDLASYQLVSEFLNRLNIHNGNINAYHQTAMAEGKERGTSEYMNDLRMLQYDIMYGDRYTYEVGTEYGPSDIIMGVNDVTIDSAYFFNGRLHIYGDEFTKWSKVYVNDEQVSTKYESGQVLSIKASDVKNGDVIKVCQVGSSNTIFRESNEYTVFDPNYVEEEEEAELEESETSEDADE</sequence>
<evidence type="ECO:0000256" key="1">
    <source>
        <dbReference type="ARBA" id="ARBA00004651"/>
    </source>
</evidence>
<dbReference type="EMBL" id="FNZX01000005">
    <property type="protein sequence ID" value="SEK40853.1"/>
    <property type="molecule type" value="Genomic_DNA"/>
</dbReference>
<feature type="transmembrane region" description="Helical" evidence="8">
    <location>
        <begin position="193"/>
        <end position="214"/>
    </location>
</feature>
<dbReference type="InterPro" id="IPR000917">
    <property type="entry name" value="Sulfatase_N"/>
</dbReference>
<dbReference type="GO" id="GO:0005886">
    <property type="term" value="C:plasma membrane"/>
    <property type="evidence" value="ECO:0007669"/>
    <property type="project" value="UniProtKB-SubCell"/>
</dbReference>
<evidence type="ECO:0000256" key="4">
    <source>
        <dbReference type="ARBA" id="ARBA00022692"/>
    </source>
</evidence>
<keyword evidence="5 8" id="KW-1133">Transmembrane helix</keyword>
<evidence type="ECO:0000256" key="6">
    <source>
        <dbReference type="ARBA" id="ARBA00023136"/>
    </source>
</evidence>
<reference evidence="11" key="1">
    <citation type="submission" date="2016-10" db="EMBL/GenBank/DDBJ databases">
        <authorList>
            <person name="Varghese N."/>
        </authorList>
    </citation>
    <scope>NUCLEOTIDE SEQUENCE [LARGE SCALE GENOMIC DNA]</scope>
    <source>
        <strain evidence="11">ACV-9</strain>
    </source>
</reference>
<dbReference type="InterPro" id="IPR050448">
    <property type="entry name" value="OpgB/LTA_synthase_biosynth"/>
</dbReference>
<dbReference type="SUPFAM" id="SSF53649">
    <property type="entry name" value="Alkaline phosphatase-like"/>
    <property type="match status" value="1"/>
</dbReference>